<dbReference type="PANTHER" id="PTHR36845:SF1">
    <property type="entry name" value="HYDROLASE, PUTATIVE (AFU_ORTHOLOGUE AFUA_7G05090)-RELATED"/>
    <property type="match status" value="1"/>
</dbReference>
<dbReference type="PROSITE" id="PS51257">
    <property type="entry name" value="PROKAR_LIPOPROTEIN"/>
    <property type="match status" value="1"/>
</dbReference>
<name>A0A4Q1CM18_9BACT</name>
<dbReference type="Gene3D" id="1.50.10.10">
    <property type="match status" value="1"/>
</dbReference>
<dbReference type="EMBL" id="SDHW01000001">
    <property type="protein sequence ID" value="RXK61649.1"/>
    <property type="molecule type" value="Genomic_DNA"/>
</dbReference>
<keyword evidence="1 5" id="KW-0378">Hydrolase</keyword>
<evidence type="ECO:0000256" key="2">
    <source>
        <dbReference type="ARBA" id="ARBA00038358"/>
    </source>
</evidence>
<accession>A0A4Q1CM18</accession>
<dbReference type="InterPro" id="IPR008928">
    <property type="entry name" value="6-hairpin_glycosidase_sf"/>
</dbReference>
<dbReference type="InterPro" id="IPR052369">
    <property type="entry name" value="UG_Glycosaminoglycan_Hydrolase"/>
</dbReference>
<dbReference type="InterPro" id="IPR012341">
    <property type="entry name" value="6hp_glycosidase-like_sf"/>
</dbReference>
<dbReference type="AlphaFoldDB" id="A0A4Q1CM18"/>
<evidence type="ECO:0000313" key="5">
    <source>
        <dbReference type="EMBL" id="RXK61649.1"/>
    </source>
</evidence>
<dbReference type="GO" id="GO:0000272">
    <property type="term" value="P:polysaccharide catabolic process"/>
    <property type="evidence" value="ECO:0007669"/>
    <property type="project" value="TreeGrafter"/>
</dbReference>
<comment type="caution">
    <text evidence="5">The sequence shown here is derived from an EMBL/GenBank/DDBJ whole genome shotgun (WGS) entry which is preliminary data.</text>
</comment>
<dbReference type="InterPro" id="IPR010905">
    <property type="entry name" value="Glyco_hydro_88"/>
</dbReference>
<dbReference type="OrthoDB" id="428577at2"/>
<sequence>MRSILIEIVICGILISGCKNADTTKLNIEEALNYCITQSSKALNGLDADSSRIPRSIANGKTEWRYVSYRDWTCGFWPGILWYDYEYSKDEKWKATAKRYSAALFPLVDSAAIDHDLGFQVFTSIGNGYRLTGDSIYKSVLLRAADTVSKLFNPKVGTMLSWPREVPGVDWPKNHNTIMDNMINLELLFWASKNGGSKQLYDMAVKHAETTMNNHFRSDYSSYHVVVYDTATGKKIKGITHQGLNDSSMWARGQSWAIYGYTMVYRETKEQRFLDFAQKVTDVYLKDLPDDFIPYWDFNDPAIPNAPRDASAACVVASALIELSTMLADKAKAKEYLDKAGKMLVSLSSEKYQSRDVNNAFLLHSTGHKPNGGEIDASIIYADYYYIEALLRLKRLKEGKQLTDKL</sequence>
<protein>
    <submittedName>
        <fullName evidence="5">Glucuronyl hydrolase</fullName>
    </submittedName>
</protein>
<comment type="similarity">
    <text evidence="2">Belongs to the glycosyl hydrolase 88 family.</text>
</comment>
<feature type="binding site" evidence="4">
    <location>
        <position position="116"/>
    </location>
    <ligand>
        <name>substrate</name>
    </ligand>
</feature>
<feature type="binding site" evidence="4">
    <location>
        <position position="256"/>
    </location>
    <ligand>
        <name>substrate</name>
    </ligand>
</feature>
<reference evidence="5 6" key="1">
    <citation type="submission" date="2019-01" db="EMBL/GenBank/DDBJ databases">
        <title>Lacibacter sp. strain TTM-7.</title>
        <authorList>
            <person name="Chen W.-M."/>
        </authorList>
    </citation>
    <scope>NUCLEOTIDE SEQUENCE [LARGE SCALE GENOMIC DNA]</scope>
    <source>
        <strain evidence="5 6">TTM-7</strain>
    </source>
</reference>
<dbReference type="Pfam" id="PF07470">
    <property type="entry name" value="Glyco_hydro_88"/>
    <property type="match status" value="1"/>
</dbReference>
<dbReference type="Proteomes" id="UP000290204">
    <property type="component" value="Unassembled WGS sequence"/>
</dbReference>
<evidence type="ECO:0000256" key="4">
    <source>
        <dbReference type="PIRSR" id="PIRSR610905-2"/>
    </source>
</evidence>
<evidence type="ECO:0000313" key="6">
    <source>
        <dbReference type="Proteomes" id="UP000290204"/>
    </source>
</evidence>
<feature type="active site" description="Nucleophile" evidence="3">
    <location>
        <position position="116"/>
    </location>
</feature>
<dbReference type="GO" id="GO:0052757">
    <property type="term" value="F:chondroitin hydrolase activity"/>
    <property type="evidence" value="ECO:0007669"/>
    <property type="project" value="TreeGrafter"/>
</dbReference>
<dbReference type="PANTHER" id="PTHR36845">
    <property type="entry name" value="HYDROLASE, PUTATIVE (AFU_ORTHOLOGUE AFUA_7G05090)-RELATED"/>
    <property type="match status" value="1"/>
</dbReference>
<feature type="binding site" evidence="4">
    <location>
        <position position="238"/>
    </location>
    <ligand>
        <name>substrate</name>
    </ligand>
</feature>
<feature type="binding site" evidence="4">
    <location>
        <position position="240"/>
    </location>
    <ligand>
        <name>substrate</name>
    </ligand>
</feature>
<feature type="active site" description="Proton donor" evidence="3">
    <location>
        <position position="180"/>
    </location>
</feature>
<proteinExistence type="inferred from homology"/>
<dbReference type="SUPFAM" id="SSF48208">
    <property type="entry name" value="Six-hairpin glycosidases"/>
    <property type="match status" value="1"/>
</dbReference>
<evidence type="ECO:0000256" key="3">
    <source>
        <dbReference type="PIRSR" id="PIRSR610905-1"/>
    </source>
</evidence>
<keyword evidence="6" id="KW-1185">Reference proteome</keyword>
<feature type="binding site" evidence="4">
    <location>
        <position position="180"/>
    </location>
    <ligand>
        <name>substrate</name>
    </ligand>
</feature>
<evidence type="ECO:0000256" key="1">
    <source>
        <dbReference type="ARBA" id="ARBA00022801"/>
    </source>
</evidence>
<feature type="binding site" evidence="4">
    <location>
        <position position="252"/>
    </location>
    <ligand>
        <name>substrate</name>
    </ligand>
</feature>
<dbReference type="RefSeq" id="WP_129129022.1">
    <property type="nucleotide sequence ID" value="NZ_SDHW01000001.1"/>
</dbReference>
<gene>
    <name evidence="5" type="ORF">ESA94_01135</name>
</gene>
<organism evidence="5 6">
    <name type="scientific">Lacibacter luteus</name>
    <dbReference type="NCBI Taxonomy" id="2508719"/>
    <lineage>
        <taxon>Bacteria</taxon>
        <taxon>Pseudomonadati</taxon>
        <taxon>Bacteroidota</taxon>
        <taxon>Chitinophagia</taxon>
        <taxon>Chitinophagales</taxon>
        <taxon>Chitinophagaceae</taxon>
        <taxon>Lacibacter</taxon>
    </lineage>
</organism>